<dbReference type="PANTHER" id="PTHR39490:SF8">
    <property type="entry name" value="ZINC FINGER FYVE DOMAIN-CONTAINING PROTEIN 21"/>
    <property type="match status" value="1"/>
</dbReference>
<evidence type="ECO:0000313" key="8">
    <source>
        <dbReference type="Proteomes" id="UP000193648"/>
    </source>
</evidence>
<dbReference type="InterPro" id="IPR052113">
    <property type="entry name" value="FYVE-type_Zinc_Finger"/>
</dbReference>
<dbReference type="SMART" id="SM00064">
    <property type="entry name" value="FYVE"/>
    <property type="match status" value="1"/>
</dbReference>
<feature type="domain" description="FYVE-type" evidence="6">
    <location>
        <begin position="268"/>
        <end position="328"/>
    </location>
</feature>
<dbReference type="InterPro" id="IPR011989">
    <property type="entry name" value="ARM-like"/>
</dbReference>
<dbReference type="Gene3D" id="1.25.10.10">
    <property type="entry name" value="Leucine-rich Repeat Variant"/>
    <property type="match status" value="1"/>
</dbReference>
<dbReference type="PROSITE" id="PS50178">
    <property type="entry name" value="ZF_FYVE"/>
    <property type="match status" value="1"/>
</dbReference>
<dbReference type="InterPro" id="IPR017455">
    <property type="entry name" value="Znf_FYVE-rel"/>
</dbReference>
<feature type="compositionally biased region" description="Polar residues" evidence="5">
    <location>
        <begin position="1"/>
        <end position="32"/>
    </location>
</feature>
<feature type="compositionally biased region" description="Polar residues" evidence="5">
    <location>
        <begin position="83"/>
        <end position="99"/>
    </location>
</feature>
<dbReference type="InterPro" id="IPR016024">
    <property type="entry name" value="ARM-type_fold"/>
</dbReference>
<organism evidence="7 8">
    <name type="scientific">Lobosporangium transversale</name>
    <dbReference type="NCBI Taxonomy" id="64571"/>
    <lineage>
        <taxon>Eukaryota</taxon>
        <taxon>Fungi</taxon>
        <taxon>Fungi incertae sedis</taxon>
        <taxon>Mucoromycota</taxon>
        <taxon>Mortierellomycotina</taxon>
        <taxon>Mortierellomycetes</taxon>
        <taxon>Mortierellales</taxon>
        <taxon>Mortierellaceae</taxon>
        <taxon>Lobosporangium</taxon>
    </lineage>
</organism>
<feature type="region of interest" description="Disordered" evidence="5">
    <location>
        <begin position="1"/>
        <end position="144"/>
    </location>
</feature>
<feature type="compositionally biased region" description="Low complexity" evidence="5">
    <location>
        <begin position="43"/>
        <end position="63"/>
    </location>
</feature>
<dbReference type="Gene3D" id="3.30.40.10">
    <property type="entry name" value="Zinc/RING finger domain, C3HC4 (zinc finger)"/>
    <property type="match status" value="1"/>
</dbReference>
<gene>
    <name evidence="7" type="ORF">BCR41DRAFT_143003</name>
</gene>
<dbReference type="Proteomes" id="UP000193648">
    <property type="component" value="Unassembled WGS sequence"/>
</dbReference>
<dbReference type="InterPro" id="IPR011011">
    <property type="entry name" value="Znf_FYVE_PHD"/>
</dbReference>
<feature type="region of interest" description="Disordered" evidence="5">
    <location>
        <begin position="756"/>
        <end position="780"/>
    </location>
</feature>
<keyword evidence="2 4" id="KW-0863">Zinc-finger</keyword>
<sequence>MPASRHQCSNNKAKTTTATPVSNCEYNKSTGNSSEKSPPPQPQDQQQQQFHSVSSPQSSPTNPHQSRFIASPPSSPVVLPHKSGNSKYVTDTTESTNNRVYRASHDFNIAMSPQSSGDSSSSKSSSYRDLDTSAGQGHAHQHQTLPQVQTLVQPPLGHGRNSAQMIVQSEVRLFGLQLHQQKQQQLQQLQQHQQHLVQPHQADQTDASRRISWTGIGVRSLVGSARGSTAASTVGGSSVMSNNGLGGVNSDGPSDQTLLLVRPVWVQDQDAAACTICTRTFNAVRRKHHCRQCGQVFCHDCSSRSIALPQLGYPKAVRVCNDCFEVAYLVSYCVSDDLGQSTQIHGARGLYELIETNDDKVIASVLSHGGLDAVVYLCNAAHGYEIHSLATTALAALSGRKSIQGLIVSKRAIPKLFHLVSVYSQNTVASTRPPSPPTLLARMDSAASLYTMGLRRIETIAVVLINITHIIFQMVPDRTIARQLVLDGAVDALMCLCVYFPSGARTRAMEEALRSIYIGRSEAGDRQISSTSNSQRQGLDGNGSHQLLNEQALIEQGSVNEDETILVSMDDQFHARLDHMQAMAAKSISMLAADASNQAFIVDDPERIERLVQLLYSTNVDVVKYASKTMAYLSLRNDKYKPDIAKGSGAAALIAVIKATIGGNYHHIQTLSNKAVLAEAVSHACCALANLATNTESQEILMSHMDLLSVTCAVVGLFPHQQEIERHVARLFANLALYDQNKLALLTAYTSPSENGLADPSFSPQLRPHAHRTGTPNREN</sequence>
<dbReference type="InterPro" id="IPR000306">
    <property type="entry name" value="Znf_FYVE"/>
</dbReference>
<evidence type="ECO:0000256" key="5">
    <source>
        <dbReference type="SAM" id="MobiDB-lite"/>
    </source>
</evidence>
<evidence type="ECO:0000256" key="3">
    <source>
        <dbReference type="ARBA" id="ARBA00022833"/>
    </source>
</evidence>
<protein>
    <recommendedName>
        <fullName evidence="6">FYVE-type domain-containing protein</fullName>
    </recommendedName>
</protein>
<keyword evidence="3" id="KW-0862">Zinc</keyword>
<keyword evidence="8" id="KW-1185">Reference proteome</keyword>
<name>A0A1Y2GES6_9FUNG</name>
<dbReference type="SUPFAM" id="SSF48371">
    <property type="entry name" value="ARM repeat"/>
    <property type="match status" value="1"/>
</dbReference>
<dbReference type="EMBL" id="MCFF01000036">
    <property type="protein sequence ID" value="ORZ08790.1"/>
    <property type="molecule type" value="Genomic_DNA"/>
</dbReference>
<evidence type="ECO:0000256" key="1">
    <source>
        <dbReference type="ARBA" id="ARBA00022723"/>
    </source>
</evidence>
<evidence type="ECO:0000313" key="7">
    <source>
        <dbReference type="EMBL" id="ORZ08790.1"/>
    </source>
</evidence>
<dbReference type="InterPro" id="IPR013083">
    <property type="entry name" value="Znf_RING/FYVE/PHD"/>
</dbReference>
<dbReference type="Pfam" id="PF01363">
    <property type="entry name" value="FYVE"/>
    <property type="match status" value="1"/>
</dbReference>
<dbReference type="OrthoDB" id="660555at2759"/>
<dbReference type="AlphaFoldDB" id="A0A1Y2GES6"/>
<evidence type="ECO:0000256" key="4">
    <source>
        <dbReference type="PROSITE-ProRule" id="PRU00091"/>
    </source>
</evidence>
<dbReference type="RefSeq" id="XP_021878573.1">
    <property type="nucleotide sequence ID" value="XM_022019549.1"/>
</dbReference>
<reference evidence="7 8" key="1">
    <citation type="submission" date="2016-07" db="EMBL/GenBank/DDBJ databases">
        <title>Pervasive Adenine N6-methylation of Active Genes in Fungi.</title>
        <authorList>
            <consortium name="DOE Joint Genome Institute"/>
            <person name="Mondo S.J."/>
            <person name="Dannebaum R.O."/>
            <person name="Kuo R.C."/>
            <person name="Labutti K."/>
            <person name="Haridas S."/>
            <person name="Kuo A."/>
            <person name="Salamov A."/>
            <person name="Ahrendt S.R."/>
            <person name="Lipzen A."/>
            <person name="Sullivan W."/>
            <person name="Andreopoulos W.B."/>
            <person name="Clum A."/>
            <person name="Lindquist E."/>
            <person name="Daum C."/>
            <person name="Ramamoorthy G.K."/>
            <person name="Gryganskyi A."/>
            <person name="Culley D."/>
            <person name="Magnuson J.K."/>
            <person name="James T.Y."/>
            <person name="O'Malley M.A."/>
            <person name="Stajich J.E."/>
            <person name="Spatafora J.W."/>
            <person name="Visel A."/>
            <person name="Grigoriev I.V."/>
        </authorList>
    </citation>
    <scope>NUCLEOTIDE SEQUENCE [LARGE SCALE GENOMIC DNA]</scope>
    <source>
        <strain evidence="7 8">NRRL 3116</strain>
    </source>
</reference>
<accession>A0A1Y2GES6</accession>
<feature type="compositionally biased region" description="Low complexity" evidence="5">
    <location>
        <begin position="112"/>
        <end position="125"/>
    </location>
</feature>
<proteinExistence type="predicted"/>
<comment type="caution">
    <text evidence="7">The sequence shown here is derived from an EMBL/GenBank/DDBJ whole genome shotgun (WGS) entry which is preliminary data.</text>
</comment>
<dbReference type="PANTHER" id="PTHR39490">
    <property type="entry name" value="ARRESTIN DOMAIN-CONTAINING PROTEIN D"/>
    <property type="match status" value="1"/>
</dbReference>
<evidence type="ECO:0000256" key="2">
    <source>
        <dbReference type="ARBA" id="ARBA00022771"/>
    </source>
</evidence>
<dbReference type="GeneID" id="33561394"/>
<dbReference type="InParanoid" id="A0A1Y2GES6"/>
<dbReference type="GO" id="GO:0008270">
    <property type="term" value="F:zinc ion binding"/>
    <property type="evidence" value="ECO:0007669"/>
    <property type="project" value="UniProtKB-KW"/>
</dbReference>
<evidence type="ECO:0000259" key="6">
    <source>
        <dbReference type="PROSITE" id="PS50178"/>
    </source>
</evidence>
<keyword evidence="1" id="KW-0479">Metal-binding</keyword>
<dbReference type="SUPFAM" id="SSF57903">
    <property type="entry name" value="FYVE/PHD zinc finger"/>
    <property type="match status" value="1"/>
</dbReference>